<dbReference type="AlphaFoldDB" id="A0AA35VFJ0"/>
<feature type="compositionally biased region" description="Polar residues" evidence="1">
    <location>
        <begin position="75"/>
        <end position="84"/>
    </location>
</feature>
<name>A0AA35VFJ0_LACSI</name>
<reference evidence="2" key="1">
    <citation type="submission" date="2023-04" db="EMBL/GenBank/DDBJ databases">
        <authorList>
            <person name="Vijverberg K."/>
            <person name="Xiong W."/>
            <person name="Schranz E."/>
        </authorList>
    </citation>
    <scope>NUCLEOTIDE SEQUENCE</scope>
</reference>
<protein>
    <submittedName>
        <fullName evidence="2">Uncharacterized protein</fullName>
    </submittedName>
</protein>
<keyword evidence="3" id="KW-1185">Reference proteome</keyword>
<proteinExistence type="predicted"/>
<feature type="compositionally biased region" description="Basic and acidic residues" evidence="1">
    <location>
        <begin position="58"/>
        <end position="73"/>
    </location>
</feature>
<dbReference type="EMBL" id="OX465077">
    <property type="protein sequence ID" value="CAI9267953.1"/>
    <property type="molecule type" value="Genomic_DNA"/>
</dbReference>
<gene>
    <name evidence="2" type="ORF">LSALG_LOCUS8407</name>
</gene>
<sequence>MRTTIEDVDKKRKEKASPSTSNPKRRKQPTQKRKTPTPSASEGSEADTQSDIYVEEDDKVRNEDEHIHNKEETSNPEVTQNFNDSVPFPPTSPKTTSILITIALCLPPVSSQQKTSIPLSISMFTDSIVPPTTSTTPFVSVNVSDMGAKTSGFSTHVTPFVSPHNRADPYMIFYDAEDEDHGG</sequence>
<feature type="compositionally biased region" description="Basic and acidic residues" evidence="1">
    <location>
        <begin position="1"/>
        <end position="11"/>
    </location>
</feature>
<accession>A0AA35VFJ0</accession>
<organism evidence="2 3">
    <name type="scientific">Lactuca saligna</name>
    <name type="common">Willowleaf lettuce</name>
    <dbReference type="NCBI Taxonomy" id="75948"/>
    <lineage>
        <taxon>Eukaryota</taxon>
        <taxon>Viridiplantae</taxon>
        <taxon>Streptophyta</taxon>
        <taxon>Embryophyta</taxon>
        <taxon>Tracheophyta</taxon>
        <taxon>Spermatophyta</taxon>
        <taxon>Magnoliopsida</taxon>
        <taxon>eudicotyledons</taxon>
        <taxon>Gunneridae</taxon>
        <taxon>Pentapetalae</taxon>
        <taxon>asterids</taxon>
        <taxon>campanulids</taxon>
        <taxon>Asterales</taxon>
        <taxon>Asteraceae</taxon>
        <taxon>Cichorioideae</taxon>
        <taxon>Cichorieae</taxon>
        <taxon>Lactucinae</taxon>
        <taxon>Lactuca</taxon>
    </lineage>
</organism>
<evidence type="ECO:0000313" key="2">
    <source>
        <dbReference type="EMBL" id="CAI9267953.1"/>
    </source>
</evidence>
<evidence type="ECO:0000256" key="1">
    <source>
        <dbReference type="SAM" id="MobiDB-lite"/>
    </source>
</evidence>
<dbReference type="Proteomes" id="UP001177003">
    <property type="component" value="Chromosome 1"/>
</dbReference>
<feature type="region of interest" description="Disordered" evidence="1">
    <location>
        <begin position="1"/>
        <end position="92"/>
    </location>
</feature>
<evidence type="ECO:0000313" key="3">
    <source>
        <dbReference type="Proteomes" id="UP001177003"/>
    </source>
</evidence>
<feature type="compositionally biased region" description="Polar residues" evidence="1">
    <location>
        <begin position="39"/>
        <end position="51"/>
    </location>
</feature>
<feature type="compositionally biased region" description="Basic residues" evidence="1">
    <location>
        <begin position="23"/>
        <end position="35"/>
    </location>
</feature>